<sequence>MLSKKTKYGLKALVYIARQNPSVPILISQISESECISKKFLESILLDLKKFGILGSKKGKGGGYYLMKDPRDVTVATLIRVLDGPIAMLPCVSLNFYERCSDCPDEQTCALNKLMIQVRDNTLSLLQNKSLFDLTLL</sequence>
<dbReference type="GO" id="GO:0003677">
    <property type="term" value="F:DNA binding"/>
    <property type="evidence" value="ECO:0007669"/>
    <property type="project" value="UniProtKB-KW"/>
</dbReference>
<dbReference type="GO" id="GO:0005829">
    <property type="term" value="C:cytosol"/>
    <property type="evidence" value="ECO:0007669"/>
    <property type="project" value="TreeGrafter"/>
</dbReference>
<dbReference type="NCBIfam" id="TIGR00738">
    <property type="entry name" value="rrf2_super"/>
    <property type="match status" value="1"/>
</dbReference>
<dbReference type="Gene3D" id="1.10.10.10">
    <property type="entry name" value="Winged helix-like DNA-binding domain superfamily/Winged helix DNA-binding domain"/>
    <property type="match status" value="1"/>
</dbReference>
<dbReference type="PANTHER" id="PTHR33221:SF5">
    <property type="entry name" value="HTH-TYPE TRANSCRIPTIONAL REGULATOR ISCR"/>
    <property type="match status" value="1"/>
</dbReference>
<reference evidence="2 3" key="1">
    <citation type="submission" date="2017-04" db="EMBL/GenBank/DDBJ databases">
        <title>Complete genome sequence of Flavobacterium kingsejong AJ004.</title>
        <authorList>
            <person name="Lee P.C."/>
        </authorList>
    </citation>
    <scope>NUCLEOTIDE SEQUENCE [LARGE SCALE GENOMIC DNA]</scope>
    <source>
        <strain evidence="2 3">AJ004</strain>
    </source>
</reference>
<dbReference type="KEGG" id="fki:FK004_08880"/>
<name>A0A2S1LNL1_9FLAO</name>
<gene>
    <name evidence="2" type="ORF">FK004_08880</name>
</gene>
<evidence type="ECO:0000256" key="1">
    <source>
        <dbReference type="ARBA" id="ARBA00023125"/>
    </source>
</evidence>
<dbReference type="PANTHER" id="PTHR33221">
    <property type="entry name" value="WINGED HELIX-TURN-HELIX TRANSCRIPTIONAL REGULATOR, RRF2 FAMILY"/>
    <property type="match status" value="1"/>
</dbReference>
<dbReference type="InterPro" id="IPR000944">
    <property type="entry name" value="Tscrpt_reg_Rrf2"/>
</dbReference>
<keyword evidence="3" id="KW-1185">Reference proteome</keyword>
<dbReference type="GO" id="GO:0003700">
    <property type="term" value="F:DNA-binding transcription factor activity"/>
    <property type="evidence" value="ECO:0007669"/>
    <property type="project" value="TreeGrafter"/>
</dbReference>
<dbReference type="RefSeq" id="WP_108736943.1">
    <property type="nucleotide sequence ID" value="NZ_CP020919.1"/>
</dbReference>
<dbReference type="PROSITE" id="PS01332">
    <property type="entry name" value="HTH_RRF2_1"/>
    <property type="match status" value="1"/>
</dbReference>
<dbReference type="SUPFAM" id="SSF46785">
    <property type="entry name" value="Winged helix' DNA-binding domain"/>
    <property type="match status" value="1"/>
</dbReference>
<accession>A0A2S1LNL1</accession>
<organism evidence="2 3">
    <name type="scientific">Flavobacterium kingsejongi</name>
    <dbReference type="NCBI Taxonomy" id="1678728"/>
    <lineage>
        <taxon>Bacteria</taxon>
        <taxon>Pseudomonadati</taxon>
        <taxon>Bacteroidota</taxon>
        <taxon>Flavobacteriia</taxon>
        <taxon>Flavobacteriales</taxon>
        <taxon>Flavobacteriaceae</taxon>
        <taxon>Flavobacterium</taxon>
    </lineage>
</organism>
<dbReference type="PROSITE" id="PS51197">
    <property type="entry name" value="HTH_RRF2_2"/>
    <property type="match status" value="1"/>
</dbReference>
<keyword evidence="1" id="KW-0238">DNA-binding</keyword>
<dbReference type="InterPro" id="IPR030489">
    <property type="entry name" value="TR_Rrf2-type_CS"/>
</dbReference>
<dbReference type="InterPro" id="IPR036390">
    <property type="entry name" value="WH_DNA-bd_sf"/>
</dbReference>
<protein>
    <submittedName>
        <fullName evidence="2">Transcriptional regulator</fullName>
    </submittedName>
</protein>
<evidence type="ECO:0000313" key="2">
    <source>
        <dbReference type="EMBL" id="AWG25345.1"/>
    </source>
</evidence>
<proteinExistence type="predicted"/>
<dbReference type="AlphaFoldDB" id="A0A2S1LNL1"/>
<evidence type="ECO:0000313" key="3">
    <source>
        <dbReference type="Proteomes" id="UP000244677"/>
    </source>
</evidence>
<dbReference type="InterPro" id="IPR036388">
    <property type="entry name" value="WH-like_DNA-bd_sf"/>
</dbReference>
<dbReference type="OrthoDB" id="9802344at2"/>
<dbReference type="Proteomes" id="UP000244677">
    <property type="component" value="Chromosome"/>
</dbReference>
<dbReference type="EMBL" id="CP020919">
    <property type="protein sequence ID" value="AWG25345.1"/>
    <property type="molecule type" value="Genomic_DNA"/>
</dbReference>
<dbReference type="Pfam" id="PF02082">
    <property type="entry name" value="Rrf2"/>
    <property type="match status" value="1"/>
</dbReference>